<comment type="caution">
    <text evidence="2">The sequence shown here is derived from an EMBL/GenBank/DDBJ whole genome shotgun (WGS) entry which is preliminary data.</text>
</comment>
<feature type="compositionally biased region" description="Low complexity" evidence="1">
    <location>
        <begin position="119"/>
        <end position="130"/>
    </location>
</feature>
<feature type="compositionally biased region" description="Polar residues" evidence="1">
    <location>
        <begin position="331"/>
        <end position="341"/>
    </location>
</feature>
<keyword evidence="3" id="KW-1185">Reference proteome</keyword>
<gene>
    <name evidence="2" type="ORF">BG006_011382</name>
</gene>
<evidence type="ECO:0000313" key="2">
    <source>
        <dbReference type="EMBL" id="KAF9325114.1"/>
    </source>
</evidence>
<feature type="compositionally biased region" description="Basic and acidic residues" evidence="1">
    <location>
        <begin position="343"/>
        <end position="361"/>
    </location>
</feature>
<name>A0A9P5SCJ0_9FUNG</name>
<feature type="region of interest" description="Disordered" evidence="1">
    <location>
        <begin position="55"/>
        <end position="77"/>
    </location>
</feature>
<feature type="compositionally biased region" description="Low complexity" evidence="1">
    <location>
        <begin position="537"/>
        <end position="550"/>
    </location>
</feature>
<feature type="region of interest" description="Disordered" evidence="1">
    <location>
        <begin position="509"/>
        <end position="640"/>
    </location>
</feature>
<proteinExistence type="predicted"/>
<dbReference type="EMBL" id="JAAAUY010000975">
    <property type="protein sequence ID" value="KAF9325114.1"/>
    <property type="molecule type" value="Genomic_DNA"/>
</dbReference>
<feature type="compositionally biased region" description="Basic and acidic residues" evidence="1">
    <location>
        <begin position="509"/>
        <end position="536"/>
    </location>
</feature>
<sequence>MDPTLQKDSKRDKEKTALSRSLNSLALAVQSSVFGGLGSLAHDLTLTEKGSLDTAHNVSRGSAPEAPPVHLQAQQQPQPAISATFLDHQTEHQQQRPWYKKKYRIIVQEISDEEDDNSYSDPNNSDTTTSGRPNTLAPESDTAIVSTLPKSRSSSSSSSPAMPPGLLDWLLFTAHEDSFFRHLGRAHALVRQDISDVAAVNDTNALSHIDAHPNLTPVVTLSQAVPESASPNSQSNIVMALATEINHSATSVSKTPNETSVQIQTFEPTPVLMHRQQETTTAGTASVRSKGFEGEHVQDAGVPRKVDFENMDLQTPWWKKRQHREQERQPWLSNQNHTPVQQEAKDKTELRGAEETLDRPNFRRRLQGETAEQLKALETFVKTTVSTRPDGAIESKTVKVSTLLKEPQELPILQDQDRSNNRHGWFNRYHHDHDYRDHMGPQTMVETETCVKVVHPDGSVEETVSFTRADNPSPVCVKPSARTRREHRHFLRQQERERWDQVWQAQQERQQRQREHQGQEREQQRAQLQEHLRPQEHLQQQQVQQRSSELNVKNEKQSQATRCRIRERWAGHRQENQDSDQDEPSLSRTRSRSWPPKGYLRRQSQSEQAEPHLDDQRHDTESSRSTWPPKAYLRRQEREQ</sequence>
<accession>A0A9P5SCJ0</accession>
<organism evidence="2 3">
    <name type="scientific">Podila minutissima</name>
    <dbReference type="NCBI Taxonomy" id="64525"/>
    <lineage>
        <taxon>Eukaryota</taxon>
        <taxon>Fungi</taxon>
        <taxon>Fungi incertae sedis</taxon>
        <taxon>Mucoromycota</taxon>
        <taxon>Mortierellomycotina</taxon>
        <taxon>Mortierellomycetes</taxon>
        <taxon>Mortierellales</taxon>
        <taxon>Mortierellaceae</taxon>
        <taxon>Podila</taxon>
    </lineage>
</organism>
<evidence type="ECO:0000256" key="1">
    <source>
        <dbReference type="SAM" id="MobiDB-lite"/>
    </source>
</evidence>
<feature type="region of interest" description="Disordered" evidence="1">
    <location>
        <begin position="317"/>
        <end position="361"/>
    </location>
</feature>
<dbReference type="Proteomes" id="UP000696485">
    <property type="component" value="Unassembled WGS sequence"/>
</dbReference>
<evidence type="ECO:0000313" key="3">
    <source>
        <dbReference type="Proteomes" id="UP000696485"/>
    </source>
</evidence>
<reference evidence="2" key="1">
    <citation type="journal article" date="2020" name="Fungal Divers.">
        <title>Resolving the Mortierellaceae phylogeny through synthesis of multi-gene phylogenetics and phylogenomics.</title>
        <authorList>
            <person name="Vandepol N."/>
            <person name="Liber J."/>
            <person name="Desiro A."/>
            <person name="Na H."/>
            <person name="Kennedy M."/>
            <person name="Barry K."/>
            <person name="Grigoriev I.V."/>
            <person name="Miller A.N."/>
            <person name="O'Donnell K."/>
            <person name="Stajich J.E."/>
            <person name="Bonito G."/>
        </authorList>
    </citation>
    <scope>NUCLEOTIDE SEQUENCE</scope>
    <source>
        <strain evidence="2">NVP1</strain>
    </source>
</reference>
<feature type="region of interest" description="Disordered" evidence="1">
    <location>
        <begin position="462"/>
        <end position="488"/>
    </location>
</feature>
<feature type="compositionally biased region" description="Basic and acidic residues" evidence="1">
    <location>
        <begin position="609"/>
        <end position="622"/>
    </location>
</feature>
<feature type="region of interest" description="Disordered" evidence="1">
    <location>
        <begin position="111"/>
        <end position="141"/>
    </location>
</feature>
<feature type="compositionally biased region" description="Basic and acidic residues" evidence="1">
    <location>
        <begin position="564"/>
        <end position="576"/>
    </location>
</feature>
<protein>
    <submittedName>
        <fullName evidence="2">Uncharacterized protein</fullName>
    </submittedName>
</protein>
<dbReference type="AlphaFoldDB" id="A0A9P5SCJ0"/>